<evidence type="ECO:0000313" key="7">
    <source>
        <dbReference type="Proteomes" id="UP001519307"/>
    </source>
</evidence>
<evidence type="ECO:0000256" key="5">
    <source>
        <dbReference type="SAM" id="SignalP"/>
    </source>
</evidence>
<dbReference type="PANTHER" id="PTHR30222:SF17">
    <property type="entry name" value="SPERMIDINE_PUTRESCINE-BINDING PERIPLASMIC PROTEIN"/>
    <property type="match status" value="1"/>
</dbReference>
<keyword evidence="3 5" id="KW-0732">Signal</keyword>
<dbReference type="PANTHER" id="PTHR30222">
    <property type="entry name" value="SPERMIDINE/PUTRESCINE-BINDING PERIPLASMIC PROTEIN"/>
    <property type="match status" value="1"/>
</dbReference>
<dbReference type="EMBL" id="JAGGLM010000008">
    <property type="protein sequence ID" value="MBP2032895.1"/>
    <property type="molecule type" value="Genomic_DNA"/>
</dbReference>
<gene>
    <name evidence="6" type="ORF">J2Z42_001574</name>
</gene>
<keyword evidence="7" id="KW-1185">Reference proteome</keyword>
<feature type="chain" id="PRO_5047212093" evidence="5">
    <location>
        <begin position="27"/>
        <end position="358"/>
    </location>
</feature>
<sequence length="358" mass="40217">MKKIRNMIIFSSIITLLLTAFTGCGSQDKATKNGYAKEIHLYNWTEYMPDSVFKEFEKEYGIKVIQSTYSSNEEMMAKLIAGGTSQYDVAVPSNYIIKALNDKKLIQPIDKSSIKNLSNINGDFLNQSFDKGNKYTVPYMMSMSVLAVNKKKLSQLGITINSYNDLLNPKLKESIVLPDDQRECIGIALKALGYTENETDQAKIDQAMQWLNKLKPNIKAYDSDSPKTLLISNEVSVGLVWNAEAALAMKQNKDIQVIFPKEPSSMSLDSFVIPAGSKHKKEAELFINFVLQPKISKMISDVYPYANPNKAAKSLLGKDYINNPASNLPESEIKKGEFLQDIGTSVKYYDSVWTKFKN</sequence>
<dbReference type="CDD" id="cd13590">
    <property type="entry name" value="PBP2_PotD_PotF_like"/>
    <property type="match status" value="1"/>
</dbReference>
<evidence type="ECO:0000256" key="4">
    <source>
        <dbReference type="ARBA" id="ARBA00022764"/>
    </source>
</evidence>
<name>A0ABS4KS94_9CLOT</name>
<protein>
    <submittedName>
        <fullName evidence="6">Spermidine/putrescine-binding protein</fullName>
    </submittedName>
</protein>
<dbReference type="RefSeq" id="WP_209702054.1">
    <property type="nucleotide sequence ID" value="NZ_JAGGLM010000008.1"/>
</dbReference>
<keyword evidence="2" id="KW-0813">Transport</keyword>
<dbReference type="InterPro" id="IPR001188">
    <property type="entry name" value="Sperm_putr-bd"/>
</dbReference>
<dbReference type="PIRSF" id="PIRSF019574">
    <property type="entry name" value="Periplasmic_polyamine_BP"/>
    <property type="match status" value="1"/>
</dbReference>
<dbReference type="InterPro" id="IPR006059">
    <property type="entry name" value="SBP"/>
</dbReference>
<evidence type="ECO:0000256" key="2">
    <source>
        <dbReference type="ARBA" id="ARBA00022448"/>
    </source>
</evidence>
<dbReference type="Pfam" id="PF13416">
    <property type="entry name" value="SBP_bac_8"/>
    <property type="match status" value="1"/>
</dbReference>
<dbReference type="SUPFAM" id="SSF53850">
    <property type="entry name" value="Periplasmic binding protein-like II"/>
    <property type="match status" value="1"/>
</dbReference>
<dbReference type="PROSITE" id="PS51257">
    <property type="entry name" value="PROKAR_LIPOPROTEIN"/>
    <property type="match status" value="1"/>
</dbReference>
<proteinExistence type="predicted"/>
<evidence type="ECO:0000256" key="3">
    <source>
        <dbReference type="ARBA" id="ARBA00022729"/>
    </source>
</evidence>
<dbReference type="Proteomes" id="UP001519307">
    <property type="component" value="Unassembled WGS sequence"/>
</dbReference>
<evidence type="ECO:0000256" key="1">
    <source>
        <dbReference type="ARBA" id="ARBA00004418"/>
    </source>
</evidence>
<evidence type="ECO:0000313" key="6">
    <source>
        <dbReference type="EMBL" id="MBP2032895.1"/>
    </source>
</evidence>
<organism evidence="6 7">
    <name type="scientific">Clostridium algifaecis</name>
    <dbReference type="NCBI Taxonomy" id="1472040"/>
    <lineage>
        <taxon>Bacteria</taxon>
        <taxon>Bacillati</taxon>
        <taxon>Bacillota</taxon>
        <taxon>Clostridia</taxon>
        <taxon>Eubacteriales</taxon>
        <taxon>Clostridiaceae</taxon>
        <taxon>Clostridium</taxon>
    </lineage>
</organism>
<dbReference type="Gene3D" id="3.40.190.10">
    <property type="entry name" value="Periplasmic binding protein-like II"/>
    <property type="match status" value="2"/>
</dbReference>
<accession>A0ABS4KS94</accession>
<comment type="subcellular location">
    <subcellularLocation>
        <location evidence="1">Periplasm</location>
    </subcellularLocation>
</comment>
<comment type="caution">
    <text evidence="6">The sequence shown here is derived from an EMBL/GenBank/DDBJ whole genome shotgun (WGS) entry which is preliminary data.</text>
</comment>
<keyword evidence="4" id="KW-0574">Periplasm</keyword>
<dbReference type="PRINTS" id="PR00909">
    <property type="entry name" value="SPERMDNBNDNG"/>
</dbReference>
<feature type="signal peptide" evidence="5">
    <location>
        <begin position="1"/>
        <end position="26"/>
    </location>
</feature>
<reference evidence="6 7" key="1">
    <citation type="submission" date="2021-03" db="EMBL/GenBank/DDBJ databases">
        <title>Genomic Encyclopedia of Type Strains, Phase IV (KMG-IV): sequencing the most valuable type-strain genomes for metagenomic binning, comparative biology and taxonomic classification.</title>
        <authorList>
            <person name="Goeker M."/>
        </authorList>
    </citation>
    <scope>NUCLEOTIDE SEQUENCE [LARGE SCALE GENOMIC DNA]</scope>
    <source>
        <strain evidence="6 7">DSM 28783</strain>
    </source>
</reference>